<accession>J0WLM6</accession>
<feature type="region of interest" description="Disordered" evidence="1">
    <location>
        <begin position="208"/>
        <end position="234"/>
    </location>
</feature>
<feature type="compositionally biased region" description="Polar residues" evidence="1">
    <location>
        <begin position="223"/>
        <end position="233"/>
    </location>
</feature>
<evidence type="ECO:0000313" key="2">
    <source>
        <dbReference type="EMBL" id="EJD33228.1"/>
    </source>
</evidence>
<organism evidence="2 3">
    <name type="scientific">Auricularia subglabra (strain TFB-10046 / SS5)</name>
    <name type="common">White-rot fungus</name>
    <name type="synonym">Auricularia delicata (strain TFB10046)</name>
    <dbReference type="NCBI Taxonomy" id="717982"/>
    <lineage>
        <taxon>Eukaryota</taxon>
        <taxon>Fungi</taxon>
        <taxon>Dikarya</taxon>
        <taxon>Basidiomycota</taxon>
        <taxon>Agaricomycotina</taxon>
        <taxon>Agaricomycetes</taxon>
        <taxon>Auriculariales</taxon>
        <taxon>Auriculariaceae</taxon>
        <taxon>Auricularia</taxon>
    </lineage>
</organism>
<proteinExistence type="predicted"/>
<sequence length="436" mass="49064">MTNLLTCSFTGRKLLAQYDAGFLRQCSLDVNKDEASADTLRAAYVARQEFKAYLQAMHQQEATRAELFLAHEKAYALTEQYFLALNTYAEDQQETDAEDQGGDAVGEFDIDTIRFSQTACDLFVQNDPEALFQFMAVFEAWKKDPDLAREAQSARAKVAALEGEMMKREPHSKAELDRLEYQSVQLVESYCFHLEQCVIAKSGGQPRKVPFLPMPSRQPVRGNHSSDQPSLNGRTYRAPAETEHGITDPMRGEGLLLVPSLPRTERIYIPASEMGAKISTLDAGWSRELQANAWLVHQSMYSILTWAANFLKHEFSDGLEHALPSSGGSSPTDQDYAFPEEREIKLSFNTPAPDAPLPAEDEDRLRFWLWYHDTAELEWHKAYILTKCLSRRLGFEIPDLFVDPTLTGRTPGAVARRGLVLIRPPYSAVGSRQADS</sequence>
<dbReference type="InParanoid" id="J0WLM6"/>
<dbReference type="EMBL" id="JH688354">
    <property type="protein sequence ID" value="EJD33228.1"/>
    <property type="molecule type" value="Genomic_DNA"/>
</dbReference>
<evidence type="ECO:0000313" key="3">
    <source>
        <dbReference type="Proteomes" id="UP000006514"/>
    </source>
</evidence>
<evidence type="ECO:0000256" key="1">
    <source>
        <dbReference type="SAM" id="MobiDB-lite"/>
    </source>
</evidence>
<keyword evidence="3" id="KW-1185">Reference proteome</keyword>
<dbReference type="KEGG" id="adl:AURDEDRAFT_131795"/>
<name>J0WLM6_AURST</name>
<dbReference type="Proteomes" id="UP000006514">
    <property type="component" value="Unassembled WGS sequence"/>
</dbReference>
<reference evidence="3" key="1">
    <citation type="journal article" date="2012" name="Science">
        <title>The Paleozoic origin of enzymatic lignin decomposition reconstructed from 31 fungal genomes.</title>
        <authorList>
            <person name="Floudas D."/>
            <person name="Binder M."/>
            <person name="Riley R."/>
            <person name="Barry K."/>
            <person name="Blanchette R.A."/>
            <person name="Henrissat B."/>
            <person name="Martinez A.T."/>
            <person name="Otillar R."/>
            <person name="Spatafora J.W."/>
            <person name="Yadav J.S."/>
            <person name="Aerts A."/>
            <person name="Benoit I."/>
            <person name="Boyd A."/>
            <person name="Carlson A."/>
            <person name="Copeland A."/>
            <person name="Coutinho P.M."/>
            <person name="de Vries R.P."/>
            <person name="Ferreira P."/>
            <person name="Findley K."/>
            <person name="Foster B."/>
            <person name="Gaskell J."/>
            <person name="Glotzer D."/>
            <person name="Gorecki P."/>
            <person name="Heitman J."/>
            <person name="Hesse C."/>
            <person name="Hori C."/>
            <person name="Igarashi K."/>
            <person name="Jurgens J.A."/>
            <person name="Kallen N."/>
            <person name="Kersten P."/>
            <person name="Kohler A."/>
            <person name="Kuees U."/>
            <person name="Kumar T.K.A."/>
            <person name="Kuo A."/>
            <person name="LaButti K."/>
            <person name="Larrondo L.F."/>
            <person name="Lindquist E."/>
            <person name="Ling A."/>
            <person name="Lombard V."/>
            <person name="Lucas S."/>
            <person name="Lundell T."/>
            <person name="Martin R."/>
            <person name="McLaughlin D.J."/>
            <person name="Morgenstern I."/>
            <person name="Morin E."/>
            <person name="Murat C."/>
            <person name="Nagy L.G."/>
            <person name="Nolan M."/>
            <person name="Ohm R.A."/>
            <person name="Patyshakuliyeva A."/>
            <person name="Rokas A."/>
            <person name="Ruiz-Duenas F.J."/>
            <person name="Sabat G."/>
            <person name="Salamov A."/>
            <person name="Samejima M."/>
            <person name="Schmutz J."/>
            <person name="Slot J.C."/>
            <person name="St John F."/>
            <person name="Stenlid J."/>
            <person name="Sun H."/>
            <person name="Sun S."/>
            <person name="Syed K."/>
            <person name="Tsang A."/>
            <person name="Wiebenga A."/>
            <person name="Young D."/>
            <person name="Pisabarro A."/>
            <person name="Eastwood D.C."/>
            <person name="Martin F."/>
            <person name="Cullen D."/>
            <person name="Grigoriev I.V."/>
            <person name="Hibbett D.S."/>
        </authorList>
    </citation>
    <scope>NUCLEOTIDE SEQUENCE [LARGE SCALE GENOMIC DNA]</scope>
    <source>
        <strain evidence="3">TFB10046</strain>
    </source>
</reference>
<dbReference type="AlphaFoldDB" id="J0WLM6"/>
<protein>
    <submittedName>
        <fullName evidence="2">Uncharacterized protein</fullName>
    </submittedName>
</protein>
<gene>
    <name evidence="2" type="ORF">AURDEDRAFT_131795</name>
</gene>